<dbReference type="PANTHER" id="PTHR45418:SF1">
    <property type="entry name" value="CANCER_TESTIS ANTIGEN 55"/>
    <property type="match status" value="1"/>
</dbReference>
<feature type="region of interest" description="Disordered" evidence="4">
    <location>
        <begin position="573"/>
        <end position="603"/>
    </location>
</feature>
<dbReference type="InterPro" id="IPR027417">
    <property type="entry name" value="P-loop_NTPase"/>
</dbReference>
<comment type="caution">
    <text evidence="7">The sequence shown here is derived from an EMBL/GenBank/DDBJ whole genome shotgun (WGS) entry which is preliminary data.</text>
</comment>
<feature type="domain" description="DNA2/NAM7 helicase-like C-terminal" evidence="6">
    <location>
        <begin position="350"/>
        <end position="540"/>
    </location>
</feature>
<protein>
    <recommendedName>
        <fullName evidence="9">RNA helicase</fullName>
    </recommendedName>
</protein>
<dbReference type="CDD" id="cd18038">
    <property type="entry name" value="DEXXQc_Helz-like"/>
    <property type="match status" value="1"/>
</dbReference>
<dbReference type="Pfam" id="PF13087">
    <property type="entry name" value="AAA_12"/>
    <property type="match status" value="1"/>
</dbReference>
<dbReference type="Proteomes" id="UP001165090">
    <property type="component" value="Unassembled WGS sequence"/>
</dbReference>
<feature type="region of interest" description="Disordered" evidence="4">
    <location>
        <begin position="620"/>
        <end position="649"/>
    </location>
</feature>
<dbReference type="InterPro" id="IPR041677">
    <property type="entry name" value="DNA2/NAM7_AAA_11"/>
</dbReference>
<proteinExistence type="predicted"/>
<evidence type="ECO:0000259" key="6">
    <source>
        <dbReference type="Pfam" id="PF13087"/>
    </source>
</evidence>
<gene>
    <name evidence="7" type="ORF">VaNZ11_012900</name>
</gene>
<evidence type="ECO:0000313" key="8">
    <source>
        <dbReference type="Proteomes" id="UP001165090"/>
    </source>
</evidence>
<evidence type="ECO:0000256" key="2">
    <source>
        <dbReference type="ARBA" id="ARBA00022490"/>
    </source>
</evidence>
<dbReference type="CDD" id="cd18808">
    <property type="entry name" value="SF1_C_Upf1"/>
    <property type="match status" value="1"/>
</dbReference>
<feature type="domain" description="DNA2/NAM7 helicase helicase" evidence="5">
    <location>
        <begin position="78"/>
        <end position="148"/>
    </location>
</feature>
<dbReference type="Pfam" id="PF13086">
    <property type="entry name" value="AAA_11"/>
    <property type="match status" value="2"/>
</dbReference>
<evidence type="ECO:0000256" key="3">
    <source>
        <dbReference type="ARBA" id="ARBA00023158"/>
    </source>
</evidence>
<keyword evidence="8" id="KW-1185">Reference proteome</keyword>
<comment type="subcellular location">
    <subcellularLocation>
        <location evidence="1">Cytoplasm</location>
    </subcellularLocation>
</comment>
<dbReference type="SUPFAM" id="SSF52540">
    <property type="entry name" value="P-loop containing nucleoside triphosphate hydrolases"/>
    <property type="match status" value="1"/>
</dbReference>
<keyword evidence="2" id="KW-0963">Cytoplasm</keyword>
<feature type="domain" description="DNA2/NAM7 helicase helicase" evidence="5">
    <location>
        <begin position="231"/>
        <end position="301"/>
    </location>
</feature>
<accession>A0ABQ5SFC7</accession>
<dbReference type="Gene3D" id="3.40.50.300">
    <property type="entry name" value="P-loop containing nucleotide triphosphate hydrolases"/>
    <property type="match status" value="2"/>
</dbReference>
<sequence length="649" mass="70322">MSGSRGVASMCASPSTAPPSMQNALLRAAKPSNLSPSLVLPGIRPSTPPAGLPLREPPGGDTYPGASGGPLVWQHKDLNTEQRLAVREVLRGAYAPWPYLIFGPPGTGKTSTLVEAAKQLLLSRPSSRLLLVAPSNSAADLLIQSLAATPGAAATRTMSRRLGPGSCHMMRLCAYSRPLDSLPQDLREQADEHGLRPLKGAAYGHVAAVNWDSEQEAFLVPPLEMLMDPRLRVVVATCATAARLVHAGVPGSRFSHILVDEAGHAEEPLLMCALAGLAGAKCDVRVVMAGDPKQLGPIILSFFAKRYGNLDVSLMERLLDASDGPYVRQIDNPKQQTRSAPVLGSYPSAYITKLLHNYRSHPDILRVPNASFYDNELIPAANPEIINGMLQWEELPNPRVPVMMHHIVGKDVQEANSPSWQNDLEIRQVKAYVEKLMNKRRGGRVRADEIGIITPYNKQAQRIRAQLGLLKDQIKDQIKVGSVEEFQGQERRVIIISTVRSSDEYLEFDTRYRLGFLSNPKRFNVAVTRAKALLVVVGNVQILAADKHWRALLCFLRSSGAIVGQSLPQKVADLLDRPPTAKTQEEEEEEGGQAGRQGGAADAASMDELASVLGRLVLGPEVKPPSADDHAATMSGGAHVEGGEIRRFD</sequence>
<evidence type="ECO:0000259" key="5">
    <source>
        <dbReference type="Pfam" id="PF13086"/>
    </source>
</evidence>
<dbReference type="InterPro" id="IPR047187">
    <property type="entry name" value="SF1_C_Upf1"/>
</dbReference>
<dbReference type="InterPro" id="IPR041679">
    <property type="entry name" value="DNA2/NAM7-like_C"/>
</dbReference>
<evidence type="ECO:0000313" key="7">
    <source>
        <dbReference type="EMBL" id="GLI68474.1"/>
    </source>
</evidence>
<keyword evidence="3" id="KW-0943">RNA-mediated gene silencing</keyword>
<organism evidence="7 8">
    <name type="scientific">Volvox africanus</name>
    <dbReference type="NCBI Taxonomy" id="51714"/>
    <lineage>
        <taxon>Eukaryota</taxon>
        <taxon>Viridiplantae</taxon>
        <taxon>Chlorophyta</taxon>
        <taxon>core chlorophytes</taxon>
        <taxon>Chlorophyceae</taxon>
        <taxon>CS clade</taxon>
        <taxon>Chlamydomonadales</taxon>
        <taxon>Volvocaceae</taxon>
        <taxon>Volvox</taxon>
    </lineage>
</organism>
<dbReference type="InterPro" id="IPR026122">
    <property type="entry name" value="MOV-10/SDE3_DEXXQ/H-box"/>
</dbReference>
<dbReference type="PANTHER" id="PTHR45418">
    <property type="entry name" value="CANCER/TESTIS ANTIGEN 55"/>
    <property type="match status" value="1"/>
</dbReference>
<evidence type="ECO:0008006" key="9">
    <source>
        <dbReference type="Google" id="ProtNLM"/>
    </source>
</evidence>
<reference evidence="7 8" key="1">
    <citation type="journal article" date="2023" name="IScience">
        <title>Expanded male sex-determining region conserved during the evolution of homothallism in the green alga Volvox.</title>
        <authorList>
            <person name="Yamamoto K."/>
            <person name="Matsuzaki R."/>
            <person name="Mahakham W."/>
            <person name="Heman W."/>
            <person name="Sekimoto H."/>
            <person name="Kawachi M."/>
            <person name="Minakuchi Y."/>
            <person name="Toyoda A."/>
            <person name="Nozaki H."/>
        </authorList>
    </citation>
    <scope>NUCLEOTIDE SEQUENCE [LARGE SCALE GENOMIC DNA]</scope>
    <source>
        <strain evidence="7 8">NIES-4468</strain>
    </source>
</reference>
<dbReference type="EMBL" id="BSDZ01000079">
    <property type="protein sequence ID" value="GLI68474.1"/>
    <property type="molecule type" value="Genomic_DNA"/>
</dbReference>
<evidence type="ECO:0000256" key="1">
    <source>
        <dbReference type="ARBA" id="ARBA00004496"/>
    </source>
</evidence>
<name>A0ABQ5SFC7_9CHLO</name>
<evidence type="ECO:0000256" key="4">
    <source>
        <dbReference type="SAM" id="MobiDB-lite"/>
    </source>
</evidence>
<feature type="region of interest" description="Disordered" evidence="4">
    <location>
        <begin position="36"/>
        <end position="67"/>
    </location>
</feature>
<feature type="region of interest" description="Disordered" evidence="4">
    <location>
        <begin position="1"/>
        <end position="20"/>
    </location>
</feature>